<dbReference type="AlphaFoldDB" id="A0A6N6MXN2"/>
<dbReference type="CDD" id="cd09873">
    <property type="entry name" value="PIN_Pae0151-like"/>
    <property type="match status" value="1"/>
</dbReference>
<keyword evidence="2 6" id="KW-0540">Nuclease</keyword>
<sequence length="143" mass="15602">MMLIVDASVMAKWFYPEAYSEQARTLLGQDRLLAAPAHASAELGQVLARRVRENLLPLAEMEDALTGLARSVVMIPLADLHRDAARFALDTGASFYDALYVAAAGQWNATLVTADLRLIRSCAASPWARNVVALSDWDKQSSP</sequence>
<gene>
    <name evidence="6" type="primary">vapC</name>
    <name evidence="8" type="ORF">F6X51_00220</name>
</gene>
<dbReference type="SUPFAM" id="SSF88723">
    <property type="entry name" value="PIN domain-like"/>
    <property type="match status" value="1"/>
</dbReference>
<dbReference type="Proteomes" id="UP000441523">
    <property type="component" value="Unassembled WGS sequence"/>
</dbReference>
<keyword evidence="5 6" id="KW-0460">Magnesium</keyword>
<dbReference type="InterPro" id="IPR002716">
    <property type="entry name" value="PIN_dom"/>
</dbReference>
<dbReference type="InterPro" id="IPR051619">
    <property type="entry name" value="TypeII_TA_RNase_PINc/VapC"/>
</dbReference>
<proteinExistence type="inferred from homology"/>
<protein>
    <recommendedName>
        <fullName evidence="6">Ribonuclease VapC</fullName>
        <shortName evidence="6">RNase VapC</shortName>
        <ecNumber evidence="6">3.1.-.-</ecNumber>
    </recommendedName>
    <alternativeName>
        <fullName evidence="6">Toxin VapC</fullName>
    </alternativeName>
</protein>
<keyword evidence="1 6" id="KW-1277">Toxin-antitoxin system</keyword>
<evidence type="ECO:0000313" key="8">
    <source>
        <dbReference type="EMBL" id="KAB1076008.1"/>
    </source>
</evidence>
<evidence type="ECO:0000259" key="7">
    <source>
        <dbReference type="Pfam" id="PF01850"/>
    </source>
</evidence>
<name>A0A6N6MXN2_9HYPH</name>
<organism evidence="8 9">
    <name type="scientific">Methylobacterium planeticum</name>
    <dbReference type="NCBI Taxonomy" id="2615211"/>
    <lineage>
        <taxon>Bacteria</taxon>
        <taxon>Pseudomonadati</taxon>
        <taxon>Pseudomonadota</taxon>
        <taxon>Alphaproteobacteria</taxon>
        <taxon>Hyphomicrobiales</taxon>
        <taxon>Methylobacteriaceae</taxon>
        <taxon>Methylobacterium</taxon>
    </lineage>
</organism>
<dbReference type="EC" id="3.1.-.-" evidence="6"/>
<dbReference type="InterPro" id="IPR029060">
    <property type="entry name" value="PIN-like_dom_sf"/>
</dbReference>
<comment type="function">
    <text evidence="6">Toxic component of a toxin-antitoxin (TA) system. An RNase.</text>
</comment>
<dbReference type="EMBL" id="VZZJ01000001">
    <property type="protein sequence ID" value="KAB1076008.1"/>
    <property type="molecule type" value="Genomic_DNA"/>
</dbReference>
<keyword evidence="9" id="KW-1185">Reference proteome</keyword>
<dbReference type="GO" id="GO:0016787">
    <property type="term" value="F:hydrolase activity"/>
    <property type="evidence" value="ECO:0007669"/>
    <property type="project" value="UniProtKB-KW"/>
</dbReference>
<accession>A0A6N6MXN2</accession>
<evidence type="ECO:0000256" key="5">
    <source>
        <dbReference type="ARBA" id="ARBA00022842"/>
    </source>
</evidence>
<dbReference type="Pfam" id="PF01850">
    <property type="entry name" value="PIN"/>
    <property type="match status" value="1"/>
</dbReference>
<evidence type="ECO:0000256" key="4">
    <source>
        <dbReference type="ARBA" id="ARBA00022801"/>
    </source>
</evidence>
<feature type="binding site" evidence="6">
    <location>
        <position position="6"/>
    </location>
    <ligand>
        <name>Mg(2+)</name>
        <dbReference type="ChEBI" id="CHEBI:18420"/>
    </ligand>
</feature>
<dbReference type="GO" id="GO:0000287">
    <property type="term" value="F:magnesium ion binding"/>
    <property type="evidence" value="ECO:0007669"/>
    <property type="project" value="UniProtKB-UniRule"/>
</dbReference>
<evidence type="ECO:0000313" key="9">
    <source>
        <dbReference type="Proteomes" id="UP000441523"/>
    </source>
</evidence>
<comment type="caution">
    <text evidence="8">The sequence shown here is derived from an EMBL/GenBank/DDBJ whole genome shotgun (WGS) entry which is preliminary data.</text>
</comment>
<dbReference type="InterPro" id="IPR044153">
    <property type="entry name" value="PIN_Pae0151-like"/>
</dbReference>
<feature type="domain" description="PIN" evidence="7">
    <location>
        <begin position="4"/>
        <end position="120"/>
    </location>
</feature>
<evidence type="ECO:0000256" key="2">
    <source>
        <dbReference type="ARBA" id="ARBA00022722"/>
    </source>
</evidence>
<dbReference type="PANTHER" id="PTHR35901:SF1">
    <property type="entry name" value="EXONUCLEASE VAPC9"/>
    <property type="match status" value="1"/>
</dbReference>
<evidence type="ECO:0000256" key="6">
    <source>
        <dbReference type="HAMAP-Rule" id="MF_00265"/>
    </source>
</evidence>
<dbReference type="GO" id="GO:0090729">
    <property type="term" value="F:toxin activity"/>
    <property type="evidence" value="ECO:0007669"/>
    <property type="project" value="UniProtKB-KW"/>
</dbReference>
<keyword evidence="3 6" id="KW-0479">Metal-binding</keyword>
<comment type="similarity">
    <text evidence="6">Belongs to the PINc/VapC protein family.</text>
</comment>
<keyword evidence="4 6" id="KW-0378">Hydrolase</keyword>
<feature type="binding site" evidence="6">
    <location>
        <position position="97"/>
    </location>
    <ligand>
        <name>Mg(2+)</name>
        <dbReference type="ChEBI" id="CHEBI:18420"/>
    </ligand>
</feature>
<reference evidence="8 9" key="1">
    <citation type="submission" date="2019-09" db="EMBL/GenBank/DDBJ databases">
        <title>YIM 132548 draft genome.</title>
        <authorList>
            <person name="Jiang L."/>
        </authorList>
    </citation>
    <scope>NUCLEOTIDE SEQUENCE [LARGE SCALE GENOMIC DNA]</scope>
    <source>
        <strain evidence="8 9">YIM 132548</strain>
    </source>
</reference>
<evidence type="ECO:0000256" key="3">
    <source>
        <dbReference type="ARBA" id="ARBA00022723"/>
    </source>
</evidence>
<dbReference type="PANTHER" id="PTHR35901">
    <property type="entry name" value="RIBONUCLEASE VAPC3"/>
    <property type="match status" value="1"/>
</dbReference>
<dbReference type="HAMAP" id="MF_00265">
    <property type="entry name" value="VapC_Nob1"/>
    <property type="match status" value="1"/>
</dbReference>
<dbReference type="InterPro" id="IPR022907">
    <property type="entry name" value="VapC_family"/>
</dbReference>
<keyword evidence="6" id="KW-0800">Toxin</keyword>
<comment type="cofactor">
    <cofactor evidence="6">
        <name>Mg(2+)</name>
        <dbReference type="ChEBI" id="CHEBI:18420"/>
    </cofactor>
</comment>
<dbReference type="GO" id="GO:0004540">
    <property type="term" value="F:RNA nuclease activity"/>
    <property type="evidence" value="ECO:0007669"/>
    <property type="project" value="InterPro"/>
</dbReference>
<dbReference type="Gene3D" id="3.40.50.1010">
    <property type="entry name" value="5'-nuclease"/>
    <property type="match status" value="1"/>
</dbReference>
<evidence type="ECO:0000256" key="1">
    <source>
        <dbReference type="ARBA" id="ARBA00022649"/>
    </source>
</evidence>